<dbReference type="GO" id="GO:0006412">
    <property type="term" value="P:translation"/>
    <property type="evidence" value="ECO:0007669"/>
    <property type="project" value="UniProtKB-UniRule"/>
</dbReference>
<reference evidence="8 9" key="1">
    <citation type="journal article" date="2016" name="Nat. Commun.">
        <title>Thousands of microbial genomes shed light on interconnected biogeochemical processes in an aquifer system.</title>
        <authorList>
            <person name="Anantharaman K."/>
            <person name="Brown C.T."/>
            <person name="Hug L.A."/>
            <person name="Sharon I."/>
            <person name="Castelle C.J."/>
            <person name="Probst A.J."/>
            <person name="Thomas B.C."/>
            <person name="Singh A."/>
            <person name="Wilkins M.J."/>
            <person name="Karaoz U."/>
            <person name="Brodie E.L."/>
            <person name="Williams K.H."/>
            <person name="Hubbard S.S."/>
            <person name="Banfield J.F."/>
        </authorList>
    </citation>
    <scope>NUCLEOTIDE SEQUENCE [LARGE SCALE GENOMIC DNA]</scope>
</reference>
<dbReference type="Gene3D" id="3.100.10.10">
    <property type="match status" value="1"/>
</dbReference>
<evidence type="ECO:0000313" key="9">
    <source>
        <dbReference type="Proteomes" id="UP000176752"/>
    </source>
</evidence>
<dbReference type="InterPro" id="IPR036227">
    <property type="entry name" value="Ribosomal_uL15/eL18_sf"/>
</dbReference>
<dbReference type="AlphaFoldDB" id="A0A1G2DVT9"/>
<comment type="function">
    <text evidence="4">Binds to the 23S rRNA.</text>
</comment>
<comment type="similarity">
    <text evidence="1 4 5">Belongs to the universal ribosomal protein uL15 family.</text>
</comment>
<sequence length="143" mass="16459">MQLHQLTPKHKSKRRKRIGRGGKRGTYSGRGVKGQKSRSGRRLQPAIRQIIKRYPKLRGYRFNIKHPKPAVINLETLEKKFKSSEIVSPKNLLEKRLIRRMEGRTPEIKILGKGKLTKKLIIENCQVSKKAKESIEKAGGNIK</sequence>
<dbReference type="NCBIfam" id="TIGR01071">
    <property type="entry name" value="rplO_bact"/>
    <property type="match status" value="1"/>
</dbReference>
<dbReference type="PANTHER" id="PTHR12934">
    <property type="entry name" value="50S RIBOSOMAL PROTEIN L15"/>
    <property type="match status" value="1"/>
</dbReference>
<evidence type="ECO:0000259" key="7">
    <source>
        <dbReference type="Pfam" id="PF00828"/>
    </source>
</evidence>
<name>A0A1G2DVT9_9BACT</name>
<dbReference type="STRING" id="1801660.A2Z78_00990"/>
<dbReference type="InterPro" id="IPR005749">
    <property type="entry name" value="Ribosomal_uL15_bac-type"/>
</dbReference>
<dbReference type="GO" id="GO:0022625">
    <property type="term" value="C:cytosolic large ribosomal subunit"/>
    <property type="evidence" value="ECO:0007669"/>
    <property type="project" value="TreeGrafter"/>
</dbReference>
<gene>
    <name evidence="4" type="primary">rplO</name>
    <name evidence="8" type="ORF">A2Z78_00990</name>
</gene>
<evidence type="ECO:0000256" key="3">
    <source>
        <dbReference type="ARBA" id="ARBA00023274"/>
    </source>
</evidence>
<evidence type="ECO:0000256" key="2">
    <source>
        <dbReference type="ARBA" id="ARBA00022980"/>
    </source>
</evidence>
<dbReference type="GO" id="GO:0019843">
    <property type="term" value="F:rRNA binding"/>
    <property type="evidence" value="ECO:0007669"/>
    <property type="project" value="UniProtKB-UniRule"/>
</dbReference>
<dbReference type="InterPro" id="IPR021131">
    <property type="entry name" value="Ribosomal_uL15/eL18"/>
</dbReference>
<dbReference type="PROSITE" id="PS00475">
    <property type="entry name" value="RIBOSOMAL_L15"/>
    <property type="match status" value="1"/>
</dbReference>
<comment type="caution">
    <text evidence="8">The sequence shown here is derived from an EMBL/GenBank/DDBJ whole genome shotgun (WGS) entry which is preliminary data.</text>
</comment>
<evidence type="ECO:0000313" key="8">
    <source>
        <dbReference type="EMBL" id="OGZ17749.1"/>
    </source>
</evidence>
<keyword evidence="3 4" id="KW-0687">Ribonucleoprotein</keyword>
<keyword evidence="4" id="KW-0699">rRNA-binding</keyword>
<dbReference type="PANTHER" id="PTHR12934:SF11">
    <property type="entry name" value="LARGE RIBOSOMAL SUBUNIT PROTEIN UL15M"/>
    <property type="match status" value="1"/>
</dbReference>
<comment type="subunit">
    <text evidence="4">Part of the 50S ribosomal subunit.</text>
</comment>
<feature type="compositionally biased region" description="Basic residues" evidence="6">
    <location>
        <begin position="7"/>
        <end position="23"/>
    </location>
</feature>
<dbReference type="InterPro" id="IPR030878">
    <property type="entry name" value="Ribosomal_uL15"/>
</dbReference>
<evidence type="ECO:0000256" key="6">
    <source>
        <dbReference type="SAM" id="MobiDB-lite"/>
    </source>
</evidence>
<dbReference type="InterPro" id="IPR001196">
    <property type="entry name" value="Ribosomal_uL15_CS"/>
</dbReference>
<dbReference type="Pfam" id="PF00828">
    <property type="entry name" value="Ribosomal_L27A"/>
    <property type="match status" value="1"/>
</dbReference>
<evidence type="ECO:0000256" key="1">
    <source>
        <dbReference type="ARBA" id="ARBA00007320"/>
    </source>
</evidence>
<organism evidence="8 9">
    <name type="scientific">Candidatus Nealsonbacteria bacterium RBG_13_36_15</name>
    <dbReference type="NCBI Taxonomy" id="1801660"/>
    <lineage>
        <taxon>Bacteria</taxon>
        <taxon>Candidatus Nealsoniibacteriota</taxon>
    </lineage>
</organism>
<protein>
    <recommendedName>
        <fullName evidence="4">Large ribosomal subunit protein uL15</fullName>
    </recommendedName>
</protein>
<dbReference type="HAMAP" id="MF_01341">
    <property type="entry name" value="Ribosomal_uL15"/>
    <property type="match status" value="1"/>
</dbReference>
<dbReference type="GO" id="GO:0003735">
    <property type="term" value="F:structural constituent of ribosome"/>
    <property type="evidence" value="ECO:0007669"/>
    <property type="project" value="InterPro"/>
</dbReference>
<proteinExistence type="inferred from homology"/>
<feature type="region of interest" description="Disordered" evidence="6">
    <location>
        <begin position="1"/>
        <end position="43"/>
    </location>
</feature>
<dbReference type="Proteomes" id="UP000176752">
    <property type="component" value="Unassembled WGS sequence"/>
</dbReference>
<keyword evidence="4" id="KW-0694">RNA-binding</keyword>
<feature type="domain" description="Large ribosomal subunit protein uL15/eL18" evidence="7">
    <location>
        <begin position="71"/>
        <end position="142"/>
    </location>
</feature>
<accession>A0A1G2DVT9</accession>
<keyword evidence="2 4" id="KW-0689">Ribosomal protein</keyword>
<evidence type="ECO:0000256" key="4">
    <source>
        <dbReference type="HAMAP-Rule" id="MF_01341"/>
    </source>
</evidence>
<evidence type="ECO:0000256" key="5">
    <source>
        <dbReference type="RuleBase" id="RU003888"/>
    </source>
</evidence>
<dbReference type="EMBL" id="MHLV01000015">
    <property type="protein sequence ID" value="OGZ17749.1"/>
    <property type="molecule type" value="Genomic_DNA"/>
</dbReference>
<dbReference type="SUPFAM" id="SSF52080">
    <property type="entry name" value="Ribosomal proteins L15p and L18e"/>
    <property type="match status" value="1"/>
</dbReference>